<keyword evidence="1" id="KW-1133">Transmembrane helix</keyword>
<sequence>MKKYKRVITKRLFLSMLTCPIFIFVYGISFYELNTLARFGRFNNNIAILSVCMIFFLAWLILFIIRAKRNPVSVPKQIIDRYELNYNGINVLQEELQSGFIQVNFQDVKSFSINKKYGFIKLKNKDILVLNMLNKTPEEIVMLKEALNESVRIKPVYRVIWTYLAIILIIFITLFYGAKIYRSGIKYNGKLSWIIQDLKDKKTVEFNHNDIYKDGIEGIFTDINEKFHMPEKLYVSDEFRLYFDSDGIITYIDTFIYGKNDKGELKSYLISYDKSSSNKITVYLNRKVYADYNEDKLLKPLIDTMKIIPLKQTVSKWNEKQYGILYLGKRSWGYNTDGIVYIDPEGNQKSPDVVSSEIIENTVSVFVPGKETRYTPVRYNLVENLNEVKEAKSLQSDDDKNFSIPINKDTQEFYLSDKVGYRLVEAGAALGSRFYALYGTRDAGATWKVINGDPFSGWSGGAAGITFLNDKLGFLALSHSGGSNADLYRTDDGGLSYKKVELPEVKIKLDKEKTYNPFDFPGMPYKEDGILKILVGQGSDGDYNKVSNALYESKDEGKTWKYVKEVPRDS</sequence>
<evidence type="ECO:0008006" key="4">
    <source>
        <dbReference type="Google" id="ProtNLM"/>
    </source>
</evidence>
<dbReference type="Gene3D" id="2.130.10.10">
    <property type="entry name" value="YVTN repeat-like/Quinoprotein amine dehydrogenase"/>
    <property type="match status" value="1"/>
</dbReference>
<feature type="transmembrane region" description="Helical" evidence="1">
    <location>
        <begin position="160"/>
        <end position="178"/>
    </location>
</feature>
<organism evidence="2 3">
    <name type="scientific">Clostridium sardiniense</name>
    <name type="common">Clostridium absonum</name>
    <dbReference type="NCBI Taxonomy" id="29369"/>
    <lineage>
        <taxon>Bacteria</taxon>
        <taxon>Bacillati</taxon>
        <taxon>Bacillota</taxon>
        <taxon>Clostridia</taxon>
        <taxon>Eubacteriales</taxon>
        <taxon>Clostridiaceae</taxon>
        <taxon>Clostridium</taxon>
    </lineage>
</organism>
<gene>
    <name evidence="2" type="ORF">K5V21_13305</name>
</gene>
<keyword evidence="1" id="KW-0472">Membrane</keyword>
<evidence type="ECO:0000256" key="1">
    <source>
        <dbReference type="SAM" id="Phobius"/>
    </source>
</evidence>
<reference evidence="2 3" key="1">
    <citation type="journal article" date="2021" name="Cell Host Microbe">
        <title>in vivo commensal control of Clostridioides difficile virulence.</title>
        <authorList>
            <person name="Girinathan B.P."/>
            <person name="Dibenedetto N."/>
            <person name="Worley J.N."/>
            <person name="Peltier J."/>
            <person name="Arrieta-Ortiz M.L."/>
            <person name="Rupa Christinal Immanuel S."/>
            <person name="Lavin R."/>
            <person name="Delaney M.L."/>
            <person name="Cummins C."/>
            <person name="Hoffmann M."/>
            <person name="Luo Y."/>
            <person name="Gonzalez-Escalona N."/>
            <person name="Allard M."/>
            <person name="Onderdonk A.B."/>
            <person name="Gerber G.K."/>
            <person name="Sonenshein A.L."/>
            <person name="Baliga N."/>
            <person name="Dupuy B."/>
            <person name="Bry L."/>
        </authorList>
    </citation>
    <scope>NUCLEOTIDE SEQUENCE [LARGE SCALE GENOMIC DNA]</scope>
    <source>
        <strain evidence="2 3">DSM 599</strain>
    </source>
</reference>
<keyword evidence="3" id="KW-1185">Reference proteome</keyword>
<dbReference type="EMBL" id="JAIKTU010000010">
    <property type="protein sequence ID" value="MBY0756426.1"/>
    <property type="molecule type" value="Genomic_DNA"/>
</dbReference>
<accession>A0ABS7L038</accession>
<dbReference type="Proteomes" id="UP001299068">
    <property type="component" value="Unassembled WGS sequence"/>
</dbReference>
<dbReference type="CDD" id="cd15482">
    <property type="entry name" value="Sialidase_non-viral"/>
    <property type="match status" value="1"/>
</dbReference>
<dbReference type="RefSeq" id="WP_221861672.1">
    <property type="nucleotide sequence ID" value="NZ_JAIKTU010000010.1"/>
</dbReference>
<name>A0ABS7L038_CLOSR</name>
<evidence type="ECO:0000313" key="3">
    <source>
        <dbReference type="Proteomes" id="UP001299068"/>
    </source>
</evidence>
<dbReference type="InterPro" id="IPR015943">
    <property type="entry name" value="WD40/YVTN_repeat-like_dom_sf"/>
</dbReference>
<proteinExistence type="predicted"/>
<keyword evidence="1" id="KW-0812">Transmembrane</keyword>
<feature type="transmembrane region" description="Helical" evidence="1">
    <location>
        <begin position="12"/>
        <end position="31"/>
    </location>
</feature>
<protein>
    <recommendedName>
        <fullName evidence="4">Glycosyl hydrolase</fullName>
    </recommendedName>
</protein>
<feature type="transmembrane region" description="Helical" evidence="1">
    <location>
        <begin position="46"/>
        <end position="65"/>
    </location>
</feature>
<comment type="caution">
    <text evidence="2">The sequence shown here is derived from an EMBL/GenBank/DDBJ whole genome shotgun (WGS) entry which is preliminary data.</text>
</comment>
<dbReference type="SUPFAM" id="SSF110296">
    <property type="entry name" value="Oligoxyloglucan reducing end-specific cellobiohydrolase"/>
    <property type="match status" value="1"/>
</dbReference>
<evidence type="ECO:0000313" key="2">
    <source>
        <dbReference type="EMBL" id="MBY0756426.1"/>
    </source>
</evidence>